<keyword evidence="1" id="KW-0812">Transmembrane</keyword>
<gene>
    <name evidence="2" type="ORF">CVT26_008074</name>
</gene>
<name>A0A409YJN6_9AGAR</name>
<dbReference type="EMBL" id="NHYE01000764">
    <property type="protein sequence ID" value="PPR03226.1"/>
    <property type="molecule type" value="Genomic_DNA"/>
</dbReference>
<protein>
    <submittedName>
        <fullName evidence="2">Uncharacterized protein</fullName>
    </submittedName>
</protein>
<feature type="transmembrane region" description="Helical" evidence="1">
    <location>
        <begin position="130"/>
        <end position="150"/>
    </location>
</feature>
<sequence>MFPSCPRFASSSLPVDLAGSQKPPNLKLKGVSFQSCDSSGTLSRAASRLSAAAVAPLSVCLPPILRIHSRALSIMVGHPFCIRAVYTTHCSPAPPGSHLILIIAASIPSSPVMLSPVRCPLSMVPLSCRLTPFSLLSFLFFCSPINILYIPHPIRTLTSSSCIASNCDSSSLFLLLLWFFFSPPFFSSVQSASLYHVPFPSRSVRSHPSPSSHIISYHIIPTTHSHRVPSASTTALRALLLSRTSEYTLHYPILLLMVPYLYTFIPFFLCTIIIIPTLYCPKLLPPSFSYYLFSGPRQARSRRLKLSGSDTLFLNLL</sequence>
<evidence type="ECO:0000313" key="3">
    <source>
        <dbReference type="Proteomes" id="UP000284706"/>
    </source>
</evidence>
<comment type="caution">
    <text evidence="2">The sequence shown here is derived from an EMBL/GenBank/DDBJ whole genome shotgun (WGS) entry which is preliminary data.</text>
</comment>
<keyword evidence="1" id="KW-0472">Membrane</keyword>
<keyword evidence="1" id="KW-1133">Transmembrane helix</keyword>
<proteinExistence type="predicted"/>
<evidence type="ECO:0000256" key="1">
    <source>
        <dbReference type="SAM" id="Phobius"/>
    </source>
</evidence>
<organism evidence="2 3">
    <name type="scientific">Gymnopilus dilepis</name>
    <dbReference type="NCBI Taxonomy" id="231916"/>
    <lineage>
        <taxon>Eukaryota</taxon>
        <taxon>Fungi</taxon>
        <taxon>Dikarya</taxon>
        <taxon>Basidiomycota</taxon>
        <taxon>Agaricomycotina</taxon>
        <taxon>Agaricomycetes</taxon>
        <taxon>Agaricomycetidae</taxon>
        <taxon>Agaricales</taxon>
        <taxon>Agaricineae</taxon>
        <taxon>Hymenogastraceae</taxon>
        <taxon>Gymnopilus</taxon>
    </lineage>
</organism>
<accession>A0A409YJN6</accession>
<reference evidence="2 3" key="1">
    <citation type="journal article" date="2018" name="Evol. Lett.">
        <title>Horizontal gene cluster transfer increased hallucinogenic mushroom diversity.</title>
        <authorList>
            <person name="Reynolds H.T."/>
            <person name="Vijayakumar V."/>
            <person name="Gluck-Thaler E."/>
            <person name="Korotkin H.B."/>
            <person name="Matheny P.B."/>
            <person name="Slot J.C."/>
        </authorList>
    </citation>
    <scope>NUCLEOTIDE SEQUENCE [LARGE SCALE GENOMIC DNA]</scope>
    <source>
        <strain evidence="2 3">SRW20</strain>
    </source>
</reference>
<evidence type="ECO:0000313" key="2">
    <source>
        <dbReference type="EMBL" id="PPR03226.1"/>
    </source>
</evidence>
<dbReference type="AlphaFoldDB" id="A0A409YJN6"/>
<dbReference type="InParanoid" id="A0A409YJN6"/>
<dbReference type="Proteomes" id="UP000284706">
    <property type="component" value="Unassembled WGS sequence"/>
</dbReference>
<keyword evidence="3" id="KW-1185">Reference proteome</keyword>
<feature type="transmembrane region" description="Helical" evidence="1">
    <location>
        <begin position="249"/>
        <end position="275"/>
    </location>
</feature>